<name>A0ACD5XFK3_AVESA</name>
<reference evidence="1" key="1">
    <citation type="submission" date="2021-05" db="EMBL/GenBank/DDBJ databases">
        <authorList>
            <person name="Scholz U."/>
            <person name="Mascher M."/>
            <person name="Fiebig A."/>
        </authorList>
    </citation>
    <scope>NUCLEOTIDE SEQUENCE [LARGE SCALE GENOMIC DNA]</scope>
</reference>
<proteinExistence type="predicted"/>
<dbReference type="Proteomes" id="UP001732700">
    <property type="component" value="Chromosome 4D"/>
</dbReference>
<organism evidence="1 2">
    <name type="scientific">Avena sativa</name>
    <name type="common">Oat</name>
    <dbReference type="NCBI Taxonomy" id="4498"/>
    <lineage>
        <taxon>Eukaryota</taxon>
        <taxon>Viridiplantae</taxon>
        <taxon>Streptophyta</taxon>
        <taxon>Embryophyta</taxon>
        <taxon>Tracheophyta</taxon>
        <taxon>Spermatophyta</taxon>
        <taxon>Magnoliopsida</taxon>
        <taxon>Liliopsida</taxon>
        <taxon>Poales</taxon>
        <taxon>Poaceae</taxon>
        <taxon>BOP clade</taxon>
        <taxon>Pooideae</taxon>
        <taxon>Poodae</taxon>
        <taxon>Poeae</taxon>
        <taxon>Poeae Chloroplast Group 1 (Aveneae type)</taxon>
        <taxon>Aveninae</taxon>
        <taxon>Avena</taxon>
    </lineage>
</organism>
<reference evidence="1" key="2">
    <citation type="submission" date="2025-09" db="UniProtKB">
        <authorList>
            <consortium name="EnsemblPlants"/>
        </authorList>
    </citation>
    <scope>IDENTIFICATION</scope>
</reference>
<dbReference type="EnsemblPlants" id="AVESA.00010b.r2.4DG0781970.1">
    <property type="protein sequence ID" value="AVESA.00010b.r2.4DG0781970.1.CDS"/>
    <property type="gene ID" value="AVESA.00010b.r2.4DG0781970"/>
</dbReference>
<keyword evidence="2" id="KW-1185">Reference proteome</keyword>
<accession>A0ACD5XFK3</accession>
<evidence type="ECO:0000313" key="2">
    <source>
        <dbReference type="Proteomes" id="UP001732700"/>
    </source>
</evidence>
<protein>
    <submittedName>
        <fullName evidence="1">Uncharacterized protein</fullName>
    </submittedName>
</protein>
<evidence type="ECO:0000313" key="1">
    <source>
        <dbReference type="EnsemblPlants" id="AVESA.00010b.r2.4DG0781970.1.CDS"/>
    </source>
</evidence>
<sequence>MEPRYRNVVCYNCGEPGHYVGNCIKERICFMCGVAGHHMNNCGLWSKPIPMAQYIGSANSGLGFFHVNVVDKAACQWLNLNNCGVIMVTHGSISLQELETKMCEAWDANWPWQVRQLEEKKYLVRFPPHKKVMDLVDIPSINLKEGNDLERVTVKIIAWGGDISDVGELKECWVQIRGIPPKWVSWDVIAQISKTLGLLMDVDWGRIFKSFYEVVRVQLAVKDSKKNPEERVYVMKKKFYWLTFDVEDESAVVESNNNDDDNNNPDGDEHGNGNEQEGFDGLEDMNEGLNDDPHTPGVQFGSIPPPQPDKRYGAKSCPVNIQVADNRFQPLMDFGLLDEEDLIEEDVEVMDVVTAGLNETSIAELEYENRNEGIRENGELVGNSCYEPKEMVEASSVQNSQEGRATKGRESVPESNQTYACVDVEPTPAEANLIIKKTRQKKWGPVMPVRQSERITRDGKTVLDKATTLLEIKNLEKPAGGVEKDCQGTQEMDASVQGQVEGDNRELERRAGEEGLGTSPSKLVLKKRRITWEMIGPETPEACGEYKWRF</sequence>